<evidence type="ECO:0008006" key="15">
    <source>
        <dbReference type="Google" id="ProtNLM"/>
    </source>
</evidence>
<comment type="domain">
    <text evidence="11">The histidine box domains are involved in binding the catalytic metal ions.</text>
</comment>
<reference evidence="14" key="1">
    <citation type="submission" date="2020-01" db="EMBL/GenBank/DDBJ databases">
        <title>Draft genome sequence of the Termite Coptotermes fromosanus.</title>
        <authorList>
            <person name="Itakura S."/>
            <person name="Yosikawa Y."/>
            <person name="Umezawa K."/>
        </authorList>
    </citation>
    <scope>NUCLEOTIDE SEQUENCE [LARGE SCALE GENOMIC DNA]</scope>
</reference>
<keyword evidence="8" id="KW-0443">Lipid metabolism</keyword>
<dbReference type="CDD" id="cd03505">
    <property type="entry name" value="Delta9-FADS-like"/>
    <property type="match status" value="1"/>
</dbReference>
<proteinExistence type="inferred from homology"/>
<name>A0A6L2PYQ2_COPFO</name>
<dbReference type="PRINTS" id="PR00075">
    <property type="entry name" value="FACDDSATRASE"/>
</dbReference>
<evidence type="ECO:0000256" key="9">
    <source>
        <dbReference type="ARBA" id="ARBA00023136"/>
    </source>
</evidence>
<evidence type="ECO:0000256" key="10">
    <source>
        <dbReference type="ARBA" id="ARBA00023160"/>
    </source>
</evidence>
<feature type="transmembrane region" description="Helical" evidence="12">
    <location>
        <begin position="51"/>
        <end position="71"/>
    </location>
</feature>
<dbReference type="GO" id="GO:0006636">
    <property type="term" value="P:unsaturated fatty acid biosynthetic process"/>
    <property type="evidence" value="ECO:0007669"/>
    <property type="project" value="TreeGrafter"/>
</dbReference>
<keyword evidence="10 11" id="KW-0275">Fatty acid biosynthesis</keyword>
<comment type="subcellular location">
    <subcellularLocation>
        <location evidence="1">Membrane</location>
        <topology evidence="1">Multi-pass membrane protein</topology>
    </subcellularLocation>
</comment>
<sequence length="334" mass="38230">MSSSENKAATTDVTNVRPSREMNWPIVLYYIHLHVGALIGLYYVFTEARVITTLLAIFIGLLSVLGATAGAHRLWAHRSYSASTPLRVLLMICHTALGQCSIYDWVLDHRFHHKHFGTDLDPYNIKHGLLNAHLLSSIKKWPNFRQLAATIDMSDIEADPVVMFQKRYYWVLMPVLCILLPWNAPVEYWKESITISLFVVVFLRCAVTLHCAVLINTAVHIWGIPAGDTSYMNSNIIFILTKSYWPHYHYMMPWDYQTGEYGNYGKGCTSAFIRIWAAIGWATDLRTVDTTCIRNALMTATKTNRSAKECLCDEENYSRQYNETEQFLTPSKSL</sequence>
<organism evidence="13 14">
    <name type="scientific">Coptotermes formosanus</name>
    <name type="common">Formosan subterranean termite</name>
    <dbReference type="NCBI Taxonomy" id="36987"/>
    <lineage>
        <taxon>Eukaryota</taxon>
        <taxon>Metazoa</taxon>
        <taxon>Ecdysozoa</taxon>
        <taxon>Arthropoda</taxon>
        <taxon>Hexapoda</taxon>
        <taxon>Insecta</taxon>
        <taxon>Pterygota</taxon>
        <taxon>Neoptera</taxon>
        <taxon>Polyneoptera</taxon>
        <taxon>Dictyoptera</taxon>
        <taxon>Blattodea</taxon>
        <taxon>Blattoidea</taxon>
        <taxon>Termitoidae</taxon>
        <taxon>Rhinotermitidae</taxon>
        <taxon>Coptotermes</taxon>
    </lineage>
</organism>
<comment type="similarity">
    <text evidence="2 11">Belongs to the fatty acid desaturase type 1 family.</text>
</comment>
<dbReference type="InParanoid" id="A0A6L2PYQ2"/>
<accession>A0A6L2PYQ2</accession>
<dbReference type="PANTHER" id="PTHR11351:SF26">
    <property type="entry name" value="FATTY ACID DESATURASE DOMAIN-CONTAINING PROTEIN"/>
    <property type="match status" value="1"/>
</dbReference>
<dbReference type="PANTHER" id="PTHR11351">
    <property type="entry name" value="ACYL-COA DESATURASE"/>
    <property type="match status" value="1"/>
</dbReference>
<keyword evidence="6 12" id="KW-1133">Transmembrane helix</keyword>
<keyword evidence="3 11" id="KW-0444">Lipid biosynthesis</keyword>
<keyword evidence="5" id="KW-0276">Fatty acid metabolism</keyword>
<evidence type="ECO:0000256" key="6">
    <source>
        <dbReference type="ARBA" id="ARBA00022989"/>
    </source>
</evidence>
<dbReference type="OrthoDB" id="10260134at2759"/>
<dbReference type="AlphaFoldDB" id="A0A6L2PYQ2"/>
<keyword evidence="14" id="KW-1185">Reference proteome</keyword>
<evidence type="ECO:0000256" key="4">
    <source>
        <dbReference type="ARBA" id="ARBA00022692"/>
    </source>
</evidence>
<feature type="transmembrane region" description="Helical" evidence="12">
    <location>
        <begin position="27"/>
        <end position="45"/>
    </location>
</feature>
<evidence type="ECO:0000256" key="11">
    <source>
        <dbReference type="RuleBase" id="RU000581"/>
    </source>
</evidence>
<dbReference type="GO" id="GO:0005506">
    <property type="term" value="F:iron ion binding"/>
    <property type="evidence" value="ECO:0007669"/>
    <property type="project" value="TreeGrafter"/>
</dbReference>
<dbReference type="EMBL" id="BLKM01000559">
    <property type="protein sequence ID" value="GFG35615.1"/>
    <property type="molecule type" value="Genomic_DNA"/>
</dbReference>
<protein>
    <recommendedName>
        <fullName evidence="15">Fatty acid desaturase domain-containing protein</fullName>
    </recommendedName>
</protein>
<feature type="transmembrane region" description="Helical" evidence="12">
    <location>
        <begin position="168"/>
        <end position="186"/>
    </location>
</feature>
<dbReference type="InterPro" id="IPR015876">
    <property type="entry name" value="Acyl-CoA_DS"/>
</dbReference>
<comment type="caution">
    <text evidence="13">The sequence shown here is derived from an EMBL/GenBank/DDBJ whole genome shotgun (WGS) entry which is preliminary data.</text>
</comment>
<gene>
    <name evidence="13" type="ORF">Cfor_04409</name>
</gene>
<dbReference type="Proteomes" id="UP000502823">
    <property type="component" value="Unassembled WGS sequence"/>
</dbReference>
<evidence type="ECO:0000256" key="5">
    <source>
        <dbReference type="ARBA" id="ARBA00022832"/>
    </source>
</evidence>
<evidence type="ECO:0000256" key="2">
    <source>
        <dbReference type="ARBA" id="ARBA00009295"/>
    </source>
</evidence>
<evidence type="ECO:0000256" key="3">
    <source>
        <dbReference type="ARBA" id="ARBA00022516"/>
    </source>
</evidence>
<keyword evidence="4 11" id="KW-0812">Transmembrane</keyword>
<evidence type="ECO:0000313" key="13">
    <source>
        <dbReference type="EMBL" id="GFG35615.1"/>
    </source>
</evidence>
<evidence type="ECO:0000256" key="8">
    <source>
        <dbReference type="ARBA" id="ARBA00023098"/>
    </source>
</evidence>
<dbReference type="GO" id="GO:0004768">
    <property type="term" value="F:stearoyl-CoA 9-desaturase activity"/>
    <property type="evidence" value="ECO:0007669"/>
    <property type="project" value="TreeGrafter"/>
</dbReference>
<evidence type="ECO:0000256" key="1">
    <source>
        <dbReference type="ARBA" id="ARBA00004141"/>
    </source>
</evidence>
<dbReference type="FunCoup" id="A0A6L2PYQ2">
    <property type="interactions" value="41"/>
</dbReference>
<evidence type="ECO:0000313" key="14">
    <source>
        <dbReference type="Proteomes" id="UP000502823"/>
    </source>
</evidence>
<comment type="cofactor">
    <cofactor evidence="11">
        <name>Fe(2+)</name>
        <dbReference type="ChEBI" id="CHEBI:29033"/>
    </cofactor>
</comment>
<keyword evidence="7 11" id="KW-0560">Oxidoreductase</keyword>
<feature type="transmembrane region" description="Helical" evidence="12">
    <location>
        <begin position="192"/>
        <end position="215"/>
    </location>
</feature>
<evidence type="ECO:0000256" key="7">
    <source>
        <dbReference type="ARBA" id="ARBA00023002"/>
    </source>
</evidence>
<dbReference type="GO" id="GO:0005789">
    <property type="term" value="C:endoplasmic reticulum membrane"/>
    <property type="evidence" value="ECO:0007669"/>
    <property type="project" value="TreeGrafter"/>
</dbReference>
<keyword evidence="9 12" id="KW-0472">Membrane</keyword>
<evidence type="ECO:0000256" key="12">
    <source>
        <dbReference type="SAM" id="Phobius"/>
    </source>
</evidence>